<dbReference type="OrthoDB" id="3404679at2"/>
<accession>A0A2M9D2Q0</accession>
<dbReference type="Pfam" id="PF19040">
    <property type="entry name" value="SGNH"/>
    <property type="match status" value="1"/>
</dbReference>
<dbReference type="PANTHER" id="PTHR23028:SF53">
    <property type="entry name" value="ACYL_TRANSF_3 DOMAIN-CONTAINING PROTEIN"/>
    <property type="match status" value="1"/>
</dbReference>
<dbReference type="GO" id="GO:0016747">
    <property type="term" value="F:acyltransferase activity, transferring groups other than amino-acyl groups"/>
    <property type="evidence" value="ECO:0007669"/>
    <property type="project" value="InterPro"/>
</dbReference>
<dbReference type="GO" id="GO:0016020">
    <property type="term" value="C:membrane"/>
    <property type="evidence" value="ECO:0007669"/>
    <property type="project" value="TreeGrafter"/>
</dbReference>
<reference evidence="4 5" key="1">
    <citation type="submission" date="2017-11" db="EMBL/GenBank/DDBJ databases">
        <title>Genomic Encyclopedia of Archaeal and Bacterial Type Strains, Phase II (KMG-II): From Individual Species to Whole Genera.</title>
        <authorList>
            <person name="Goeker M."/>
        </authorList>
    </citation>
    <scope>NUCLEOTIDE SEQUENCE [LARGE SCALE GENOMIC DNA]</scope>
    <source>
        <strain evidence="4 5">DSM 16400</strain>
    </source>
</reference>
<gene>
    <name evidence="4" type="ORF">CLV85_2029</name>
</gene>
<organism evidence="4 5">
    <name type="scientific">Salinibacterium amurskyense</name>
    <dbReference type="NCBI Taxonomy" id="205941"/>
    <lineage>
        <taxon>Bacteria</taxon>
        <taxon>Bacillati</taxon>
        <taxon>Actinomycetota</taxon>
        <taxon>Actinomycetes</taxon>
        <taxon>Micrococcales</taxon>
        <taxon>Microbacteriaceae</taxon>
        <taxon>Salinibacterium</taxon>
    </lineage>
</organism>
<feature type="transmembrane region" description="Helical" evidence="1">
    <location>
        <begin position="159"/>
        <end position="176"/>
    </location>
</feature>
<feature type="domain" description="SGNH" evidence="3">
    <location>
        <begin position="418"/>
        <end position="648"/>
    </location>
</feature>
<keyword evidence="1" id="KW-0812">Transmembrane</keyword>
<dbReference type="GO" id="GO:0009103">
    <property type="term" value="P:lipopolysaccharide biosynthetic process"/>
    <property type="evidence" value="ECO:0007669"/>
    <property type="project" value="TreeGrafter"/>
</dbReference>
<keyword evidence="5" id="KW-1185">Reference proteome</keyword>
<feature type="domain" description="Acyltransferase 3" evidence="2">
    <location>
        <begin position="20"/>
        <end position="354"/>
    </location>
</feature>
<feature type="transmembrane region" description="Helical" evidence="1">
    <location>
        <begin position="378"/>
        <end position="400"/>
    </location>
</feature>
<feature type="transmembrane region" description="Helical" evidence="1">
    <location>
        <begin position="338"/>
        <end position="357"/>
    </location>
</feature>
<dbReference type="InterPro" id="IPR043968">
    <property type="entry name" value="SGNH"/>
</dbReference>
<evidence type="ECO:0000256" key="1">
    <source>
        <dbReference type="SAM" id="Phobius"/>
    </source>
</evidence>
<sequence>MSKVQNSKAPTRLASWFRGDINGLRVLAIVPVVAFHAGFPGFGGGFIGVDVFYVISGFLITTNLLREVENTGRINIGQFWAKRVRRLVPASVLMVLVTLPLAAWLLSPLQWADLGRAAASSLLYVSNFLFSQQATDYFTVDLGDPSPFLHTWSLGVEEQFYVLWPLLVIVAAVIAHRQGVAIRRVLFIAFSATILLSFVLALIWTQAAPSAAFYLLPARAWEFAAAGLLALLPGRYLGARMLRSLMTVIGAAVLLATVVLLPETTPFPGFAALLPVVATMLIILGGRRADDEVPALPARVLAVAPMQWVGNLSYSWYLWHWPFIVLAGVAFESERLRVTVGAAAASFVAAAITYYLVENPIRFNPALVRSLRRTFISAAAVTVVGLLLAGGAVVQGNLAVQEYQLIEQARADKPAPECDRETTVVSGVNLCEMGDVDSPVTVVLVGDSHAGQWKDALAEAAKQENIRLVVRWLTACAAIGVDTLDSKGKFTEGCQGFVQDTENIIEEIEPDAVLISQAEAYDGRIVEPDGGALVLSEQLDLWRASYDNTITLFETLGARVGVIQDNPRVGYDPSTCLVRSGGDAEGCASPRDEALEMTAVLQTVAKEAIAGHDLAVFYTTNDTLCDEEVCKVMDGDVPVYRDYNHLSRQWTMTQVPSLRNMLVELVG</sequence>
<evidence type="ECO:0000259" key="3">
    <source>
        <dbReference type="Pfam" id="PF19040"/>
    </source>
</evidence>
<keyword evidence="1" id="KW-0472">Membrane</keyword>
<proteinExistence type="predicted"/>
<feature type="transmembrane region" description="Helical" evidence="1">
    <location>
        <begin position="185"/>
        <end position="205"/>
    </location>
</feature>
<feature type="transmembrane region" description="Helical" evidence="1">
    <location>
        <begin position="87"/>
        <end position="106"/>
    </location>
</feature>
<protein>
    <submittedName>
        <fullName evidence="4">Peptidoglycan/LPS O-acetylase OafA/YrhL</fullName>
    </submittedName>
</protein>
<dbReference type="InterPro" id="IPR050879">
    <property type="entry name" value="Acyltransferase_3"/>
</dbReference>
<feature type="transmembrane region" description="Helical" evidence="1">
    <location>
        <begin position="244"/>
        <end position="261"/>
    </location>
</feature>
<name>A0A2M9D2Q0_9MICO</name>
<dbReference type="InterPro" id="IPR002656">
    <property type="entry name" value="Acyl_transf_3_dom"/>
</dbReference>
<feature type="transmembrane region" description="Helical" evidence="1">
    <location>
        <begin position="211"/>
        <end position="232"/>
    </location>
</feature>
<keyword evidence="1" id="KW-1133">Transmembrane helix</keyword>
<dbReference type="EMBL" id="PGFH01000002">
    <property type="protein sequence ID" value="PJJ78456.1"/>
    <property type="molecule type" value="Genomic_DNA"/>
</dbReference>
<feature type="transmembrane region" description="Helical" evidence="1">
    <location>
        <begin position="267"/>
        <end position="286"/>
    </location>
</feature>
<dbReference type="AlphaFoldDB" id="A0A2M9D2Q0"/>
<feature type="transmembrane region" description="Helical" evidence="1">
    <location>
        <begin position="21"/>
        <end position="39"/>
    </location>
</feature>
<evidence type="ECO:0000313" key="4">
    <source>
        <dbReference type="EMBL" id="PJJ78456.1"/>
    </source>
</evidence>
<feature type="transmembrane region" description="Helical" evidence="1">
    <location>
        <begin position="45"/>
        <end position="66"/>
    </location>
</feature>
<evidence type="ECO:0000259" key="2">
    <source>
        <dbReference type="Pfam" id="PF01757"/>
    </source>
</evidence>
<dbReference type="RefSeq" id="WP_157847491.1">
    <property type="nucleotide sequence ID" value="NZ_BMZU01000002.1"/>
</dbReference>
<dbReference type="Proteomes" id="UP000231742">
    <property type="component" value="Unassembled WGS sequence"/>
</dbReference>
<evidence type="ECO:0000313" key="5">
    <source>
        <dbReference type="Proteomes" id="UP000231742"/>
    </source>
</evidence>
<dbReference type="PANTHER" id="PTHR23028">
    <property type="entry name" value="ACETYLTRANSFERASE"/>
    <property type="match status" value="1"/>
</dbReference>
<comment type="caution">
    <text evidence="4">The sequence shown here is derived from an EMBL/GenBank/DDBJ whole genome shotgun (WGS) entry which is preliminary data.</text>
</comment>
<dbReference type="Pfam" id="PF01757">
    <property type="entry name" value="Acyl_transf_3"/>
    <property type="match status" value="1"/>
</dbReference>